<feature type="region of interest" description="Disordered" evidence="1">
    <location>
        <begin position="30"/>
        <end position="66"/>
    </location>
</feature>
<organism evidence="2 3">
    <name type="scientific">Saccharothrix saharensis</name>
    <dbReference type="NCBI Taxonomy" id="571190"/>
    <lineage>
        <taxon>Bacteria</taxon>
        <taxon>Bacillati</taxon>
        <taxon>Actinomycetota</taxon>
        <taxon>Actinomycetes</taxon>
        <taxon>Pseudonocardiales</taxon>
        <taxon>Pseudonocardiaceae</taxon>
        <taxon>Saccharothrix</taxon>
    </lineage>
</organism>
<gene>
    <name evidence="2" type="ORF">FHX81_2381</name>
</gene>
<dbReference type="AlphaFoldDB" id="A0A543JB42"/>
<name>A0A543JB42_9PSEU</name>
<keyword evidence="3" id="KW-1185">Reference proteome</keyword>
<evidence type="ECO:0000256" key="1">
    <source>
        <dbReference type="SAM" id="MobiDB-lite"/>
    </source>
</evidence>
<proteinExistence type="predicted"/>
<evidence type="ECO:0000313" key="2">
    <source>
        <dbReference type="EMBL" id="TQM80058.1"/>
    </source>
</evidence>
<evidence type="ECO:0000313" key="3">
    <source>
        <dbReference type="Proteomes" id="UP000316628"/>
    </source>
</evidence>
<accession>A0A543JB42</accession>
<sequence length="66" mass="6775">MSLTPIYDDLLREFEGIILVSEAAEAVQTAAPAAAEQADEPITGGLTPGEPTPDAPAVAEPTRVKA</sequence>
<dbReference type="RefSeq" id="WP_141977800.1">
    <property type="nucleotide sequence ID" value="NZ_VFPP01000001.1"/>
</dbReference>
<comment type="caution">
    <text evidence="2">The sequence shown here is derived from an EMBL/GenBank/DDBJ whole genome shotgun (WGS) entry which is preliminary data.</text>
</comment>
<dbReference type="EMBL" id="VFPP01000001">
    <property type="protein sequence ID" value="TQM80058.1"/>
    <property type="molecule type" value="Genomic_DNA"/>
</dbReference>
<dbReference type="Proteomes" id="UP000316628">
    <property type="component" value="Unassembled WGS sequence"/>
</dbReference>
<protein>
    <submittedName>
        <fullName evidence="2">Uncharacterized protein</fullName>
    </submittedName>
</protein>
<reference evidence="2 3" key="1">
    <citation type="submission" date="2019-06" db="EMBL/GenBank/DDBJ databases">
        <title>Sequencing the genomes of 1000 actinobacteria strains.</title>
        <authorList>
            <person name="Klenk H.-P."/>
        </authorList>
    </citation>
    <scope>NUCLEOTIDE SEQUENCE [LARGE SCALE GENOMIC DNA]</scope>
    <source>
        <strain evidence="2 3">DSM 45456</strain>
    </source>
</reference>